<reference evidence="3" key="1">
    <citation type="journal article" date="2019" name="Int. J. Syst. Evol. Microbiol.">
        <title>The Global Catalogue of Microorganisms (GCM) 10K type strain sequencing project: providing services to taxonomists for standard genome sequencing and annotation.</title>
        <authorList>
            <consortium name="The Broad Institute Genomics Platform"/>
            <consortium name="The Broad Institute Genome Sequencing Center for Infectious Disease"/>
            <person name="Wu L."/>
            <person name="Ma J."/>
        </authorList>
    </citation>
    <scope>NUCLEOTIDE SEQUENCE [LARGE SCALE GENOMIC DNA]</scope>
    <source>
        <strain evidence="3">CECT 7698</strain>
    </source>
</reference>
<dbReference type="RefSeq" id="WP_386774532.1">
    <property type="nucleotide sequence ID" value="NZ_JBHRUG010000027.1"/>
</dbReference>
<dbReference type="Gene3D" id="1.20.1290.10">
    <property type="entry name" value="AhpD-like"/>
    <property type="match status" value="1"/>
</dbReference>
<organism evidence="2 3">
    <name type="scientific">Litchfieldella rifensis</name>
    <dbReference type="NCBI Taxonomy" id="762643"/>
    <lineage>
        <taxon>Bacteria</taxon>
        <taxon>Pseudomonadati</taxon>
        <taxon>Pseudomonadota</taxon>
        <taxon>Gammaproteobacteria</taxon>
        <taxon>Oceanospirillales</taxon>
        <taxon>Halomonadaceae</taxon>
        <taxon>Litchfieldella</taxon>
    </lineage>
</organism>
<keyword evidence="3" id="KW-1185">Reference proteome</keyword>
<dbReference type="PANTHER" id="PTHR34846">
    <property type="entry name" value="4-CARBOXYMUCONOLACTONE DECARBOXYLASE FAMILY PROTEIN (AFU_ORTHOLOGUE AFUA_6G11590)"/>
    <property type="match status" value="1"/>
</dbReference>
<dbReference type="EMBL" id="JBHRUG010000027">
    <property type="protein sequence ID" value="MFC3284494.1"/>
    <property type="molecule type" value="Genomic_DNA"/>
</dbReference>
<evidence type="ECO:0000259" key="1">
    <source>
        <dbReference type="Pfam" id="PF02627"/>
    </source>
</evidence>
<dbReference type="SUPFAM" id="SSF69118">
    <property type="entry name" value="AhpD-like"/>
    <property type="match status" value="1"/>
</dbReference>
<dbReference type="Proteomes" id="UP001595579">
    <property type="component" value="Unassembled WGS sequence"/>
</dbReference>
<dbReference type="Pfam" id="PF02627">
    <property type="entry name" value="CMD"/>
    <property type="match status" value="1"/>
</dbReference>
<accession>A0ABV7LQR3</accession>
<dbReference type="NCBIfam" id="TIGR00778">
    <property type="entry name" value="ahpD_dom"/>
    <property type="match status" value="1"/>
</dbReference>
<dbReference type="PANTHER" id="PTHR34846:SF10">
    <property type="entry name" value="CYTOPLASMIC PROTEIN"/>
    <property type="match status" value="1"/>
</dbReference>
<protein>
    <submittedName>
        <fullName evidence="2">Carboxymuconolactone decarboxylase family protein</fullName>
    </submittedName>
</protein>
<feature type="domain" description="Carboxymuconolactone decarboxylase-like" evidence="1">
    <location>
        <begin position="12"/>
        <end position="94"/>
    </location>
</feature>
<proteinExistence type="predicted"/>
<name>A0ABV7LQR3_9GAMM</name>
<dbReference type="InterPro" id="IPR003779">
    <property type="entry name" value="CMD-like"/>
</dbReference>
<evidence type="ECO:0000313" key="2">
    <source>
        <dbReference type="EMBL" id="MFC3284494.1"/>
    </source>
</evidence>
<gene>
    <name evidence="2" type="ORF">ACFOEV_12860</name>
</gene>
<evidence type="ECO:0000313" key="3">
    <source>
        <dbReference type="Proteomes" id="UP001595579"/>
    </source>
</evidence>
<comment type="caution">
    <text evidence="2">The sequence shown here is derived from an EMBL/GenBank/DDBJ whole genome shotgun (WGS) entry which is preliminary data.</text>
</comment>
<dbReference type="InterPro" id="IPR004675">
    <property type="entry name" value="AhpD_core"/>
</dbReference>
<dbReference type="InterPro" id="IPR029032">
    <property type="entry name" value="AhpD-like"/>
</dbReference>
<sequence length="156" mass="17575">MTPRMNAFAAAPDTMQAMLDLEQHVSGSGLEPSLMELVKTRASQINGCAFCLHMHTRDARAAGESEERLHLLSAWRESPLYSERERAALDWTEALTLVADTQAPDDVYEHARRYFDEEELVKLTLLIGAINIWNRIAIGFRSIHPVDTAPQREIVS</sequence>